<name>A0AAU9X3Y8_9CNID</name>
<gene>
    <name evidence="2" type="ORF">PMEA_00017705</name>
</gene>
<dbReference type="Proteomes" id="UP001159428">
    <property type="component" value="Unassembled WGS sequence"/>
</dbReference>
<comment type="caution">
    <text evidence="2">The sequence shown here is derived from an EMBL/GenBank/DDBJ whole genome shotgun (WGS) entry which is preliminary data.</text>
</comment>
<accession>A0AAU9X3Y8</accession>
<dbReference type="AlphaFoldDB" id="A0AAU9X3Y8"/>
<evidence type="ECO:0000256" key="1">
    <source>
        <dbReference type="SAM" id="MobiDB-lite"/>
    </source>
</evidence>
<evidence type="ECO:0000313" key="3">
    <source>
        <dbReference type="Proteomes" id="UP001159428"/>
    </source>
</evidence>
<reference evidence="2 3" key="1">
    <citation type="submission" date="2022-05" db="EMBL/GenBank/DDBJ databases">
        <authorList>
            <consortium name="Genoscope - CEA"/>
            <person name="William W."/>
        </authorList>
    </citation>
    <scope>NUCLEOTIDE SEQUENCE [LARGE SCALE GENOMIC DNA]</scope>
</reference>
<sequence>MSQKQIRAVRDEEPPILALDPKKPKPQGKIRPLGPRKPDSKNGKHCPSSDDDSFTEVLHIHMTQPADIIPDDKRTTRFRGENKLIKFKIDTGAHCNTLILSDNQKIQHEGELKR</sequence>
<organism evidence="2 3">
    <name type="scientific">Pocillopora meandrina</name>
    <dbReference type="NCBI Taxonomy" id="46732"/>
    <lineage>
        <taxon>Eukaryota</taxon>
        <taxon>Metazoa</taxon>
        <taxon>Cnidaria</taxon>
        <taxon>Anthozoa</taxon>
        <taxon>Hexacorallia</taxon>
        <taxon>Scleractinia</taxon>
        <taxon>Astrocoeniina</taxon>
        <taxon>Pocilloporidae</taxon>
        <taxon>Pocillopora</taxon>
    </lineage>
</organism>
<proteinExistence type="predicted"/>
<protein>
    <submittedName>
        <fullName evidence="2">Uncharacterized protein</fullName>
    </submittedName>
</protein>
<feature type="region of interest" description="Disordered" evidence="1">
    <location>
        <begin position="1"/>
        <end position="53"/>
    </location>
</feature>
<dbReference type="EMBL" id="CALNXJ010000030">
    <property type="protein sequence ID" value="CAH3136422.1"/>
    <property type="molecule type" value="Genomic_DNA"/>
</dbReference>
<evidence type="ECO:0000313" key="2">
    <source>
        <dbReference type="EMBL" id="CAH3136422.1"/>
    </source>
</evidence>
<keyword evidence="3" id="KW-1185">Reference proteome</keyword>